<protein>
    <submittedName>
        <fullName evidence="1">Uncharacterized protein</fullName>
    </submittedName>
</protein>
<name>A0A2P2II08_RHIMU</name>
<accession>A0A2P2II08</accession>
<sequence>MCHKCWKKVYHDKLYMQVSNASALHDAIAGSSLTIFI</sequence>
<dbReference type="EMBL" id="GGEC01000393">
    <property type="protein sequence ID" value="MBW80876.1"/>
    <property type="molecule type" value="Transcribed_RNA"/>
</dbReference>
<proteinExistence type="predicted"/>
<dbReference type="AlphaFoldDB" id="A0A2P2II08"/>
<reference evidence="1" key="1">
    <citation type="submission" date="2018-02" db="EMBL/GenBank/DDBJ databases">
        <title>Rhizophora mucronata_Transcriptome.</title>
        <authorList>
            <person name="Meera S.P."/>
            <person name="Sreeshan A."/>
            <person name="Augustine A."/>
        </authorList>
    </citation>
    <scope>NUCLEOTIDE SEQUENCE</scope>
    <source>
        <tissue evidence="1">Leaf</tissue>
    </source>
</reference>
<evidence type="ECO:0000313" key="1">
    <source>
        <dbReference type="EMBL" id="MBW80876.1"/>
    </source>
</evidence>
<organism evidence="1">
    <name type="scientific">Rhizophora mucronata</name>
    <name type="common">Asiatic mangrove</name>
    <dbReference type="NCBI Taxonomy" id="61149"/>
    <lineage>
        <taxon>Eukaryota</taxon>
        <taxon>Viridiplantae</taxon>
        <taxon>Streptophyta</taxon>
        <taxon>Embryophyta</taxon>
        <taxon>Tracheophyta</taxon>
        <taxon>Spermatophyta</taxon>
        <taxon>Magnoliopsida</taxon>
        <taxon>eudicotyledons</taxon>
        <taxon>Gunneridae</taxon>
        <taxon>Pentapetalae</taxon>
        <taxon>rosids</taxon>
        <taxon>fabids</taxon>
        <taxon>Malpighiales</taxon>
        <taxon>Rhizophoraceae</taxon>
        <taxon>Rhizophora</taxon>
    </lineage>
</organism>